<evidence type="ECO:0000256" key="15">
    <source>
        <dbReference type="HAMAP-Rule" id="MF_01382"/>
    </source>
</evidence>
<dbReference type="Gene3D" id="1.10.3060.10">
    <property type="entry name" value="Helical scaffold and wing domains of SecA"/>
    <property type="match status" value="1"/>
</dbReference>
<evidence type="ECO:0000256" key="14">
    <source>
        <dbReference type="ARBA" id="ARBA00034006"/>
    </source>
</evidence>
<dbReference type="InterPro" id="IPR014018">
    <property type="entry name" value="SecA_motor_DEAD"/>
</dbReference>
<evidence type="ECO:0000256" key="10">
    <source>
        <dbReference type="ARBA" id="ARBA00022927"/>
    </source>
</evidence>
<organism evidence="22">
    <name type="scientific">Metalysinibacillus saudimassiliensis</name>
    <dbReference type="NCBI Taxonomy" id="1461583"/>
    <lineage>
        <taxon>Bacteria</taxon>
        <taxon>Bacillati</taxon>
        <taxon>Bacillota</taxon>
        <taxon>Bacilli</taxon>
        <taxon>Bacillales</taxon>
        <taxon>Caryophanaceae</taxon>
        <taxon>Metalysinibacillus</taxon>
    </lineage>
</organism>
<dbReference type="GO" id="GO:0008564">
    <property type="term" value="F:protein-exporting ATPase activity"/>
    <property type="evidence" value="ECO:0007669"/>
    <property type="project" value="UniProtKB-EC"/>
</dbReference>
<evidence type="ECO:0000313" key="22">
    <source>
        <dbReference type="EMBL" id="CEA02092.1"/>
    </source>
</evidence>
<dbReference type="FunFam" id="3.40.50.300:FF:000429">
    <property type="entry name" value="Preprotein translocase subunit SecA"/>
    <property type="match status" value="1"/>
</dbReference>
<accession>A0A078M9K5</accession>
<dbReference type="PRINTS" id="PR00906">
    <property type="entry name" value="SECA"/>
</dbReference>
<feature type="region of interest" description="Disordered" evidence="18">
    <location>
        <begin position="786"/>
        <end position="836"/>
    </location>
</feature>
<feature type="domain" description="SecA family profile" evidence="21">
    <location>
        <begin position="1"/>
        <end position="570"/>
    </location>
</feature>
<dbReference type="Pfam" id="PF02810">
    <property type="entry name" value="SEC-C"/>
    <property type="match status" value="1"/>
</dbReference>
<comment type="function">
    <text evidence="15">Part of the Sec protein translocase complex. Interacts with the SecYEG preprotein conducting channel. Has a central role in coupling the hydrolysis of ATP to the transfer of proteins into and across the cell membrane, serving as an ATP-driven molecular motor driving the stepwise translocation of polypeptide chains across the membrane.</text>
</comment>
<comment type="cofactor">
    <cofactor evidence="1">
        <name>Zn(2+)</name>
        <dbReference type="ChEBI" id="CHEBI:29105"/>
    </cofactor>
</comment>
<dbReference type="PANTHER" id="PTHR30612:SF0">
    <property type="entry name" value="CHLOROPLAST PROTEIN-TRANSPORTING ATPASE"/>
    <property type="match status" value="1"/>
</dbReference>
<dbReference type="NCBIfam" id="NF006630">
    <property type="entry name" value="PRK09200.1"/>
    <property type="match status" value="1"/>
</dbReference>
<dbReference type="PROSITE" id="PS51196">
    <property type="entry name" value="SECA_MOTOR_DEAD"/>
    <property type="match status" value="1"/>
</dbReference>
<dbReference type="GO" id="GO:0017038">
    <property type="term" value="P:protein import"/>
    <property type="evidence" value="ECO:0007669"/>
    <property type="project" value="InterPro"/>
</dbReference>
<dbReference type="HAMAP" id="MF_01382">
    <property type="entry name" value="SecA"/>
    <property type="match status" value="1"/>
</dbReference>
<dbReference type="FunFam" id="3.90.1440.10:FF:000001">
    <property type="entry name" value="Preprotein translocase subunit SecA"/>
    <property type="match status" value="1"/>
</dbReference>
<dbReference type="GO" id="GO:0005829">
    <property type="term" value="C:cytosol"/>
    <property type="evidence" value="ECO:0007669"/>
    <property type="project" value="TreeGrafter"/>
</dbReference>
<feature type="binding site" evidence="15">
    <location>
        <position position="492"/>
    </location>
    <ligand>
        <name>ATP</name>
        <dbReference type="ChEBI" id="CHEBI:30616"/>
    </ligand>
</feature>
<keyword evidence="11 15" id="KW-1278">Translocase</keyword>
<feature type="binding site" evidence="15">
    <location>
        <begin position="103"/>
        <end position="107"/>
    </location>
    <ligand>
        <name>ATP</name>
        <dbReference type="ChEBI" id="CHEBI:30616"/>
    </ligand>
</feature>
<comment type="subunit">
    <text evidence="15">Monomer and homodimer. Part of the essential Sec protein translocation apparatus which comprises SecA, SecYEG and auxiliary proteins SecDF. Other proteins may also be involved.</text>
</comment>
<dbReference type="GO" id="GO:0005886">
    <property type="term" value="C:plasma membrane"/>
    <property type="evidence" value="ECO:0007669"/>
    <property type="project" value="UniProtKB-SubCell"/>
</dbReference>
<dbReference type="AlphaFoldDB" id="A0A078M9K5"/>
<evidence type="ECO:0000259" key="19">
    <source>
        <dbReference type="PROSITE" id="PS51192"/>
    </source>
</evidence>
<dbReference type="Gene3D" id="3.90.1440.10">
    <property type="entry name" value="SecA, preprotein cross-linking domain"/>
    <property type="match status" value="1"/>
</dbReference>
<name>A0A078M9K5_9BACL</name>
<evidence type="ECO:0000256" key="3">
    <source>
        <dbReference type="ARBA" id="ARBA00022448"/>
    </source>
</evidence>
<dbReference type="InterPro" id="IPR014001">
    <property type="entry name" value="Helicase_ATP-bd"/>
</dbReference>
<dbReference type="GO" id="GO:0031522">
    <property type="term" value="C:cell envelope Sec protein transport complex"/>
    <property type="evidence" value="ECO:0007669"/>
    <property type="project" value="TreeGrafter"/>
</dbReference>
<protein>
    <recommendedName>
        <fullName evidence="15 16">Protein translocase subunit SecA</fullName>
        <ecNumber evidence="15">7.4.2.8</ecNumber>
    </recommendedName>
</protein>
<evidence type="ECO:0000256" key="18">
    <source>
        <dbReference type="SAM" id="MobiDB-lite"/>
    </source>
</evidence>
<feature type="domain" description="Helicase C-terminal" evidence="20">
    <location>
        <begin position="414"/>
        <end position="586"/>
    </location>
</feature>
<dbReference type="Pfam" id="PF07516">
    <property type="entry name" value="SecA_SW"/>
    <property type="match status" value="1"/>
</dbReference>
<dbReference type="SUPFAM" id="SSF81886">
    <property type="entry name" value="Helical scaffold and wing domains of SecA"/>
    <property type="match status" value="1"/>
</dbReference>
<evidence type="ECO:0000259" key="20">
    <source>
        <dbReference type="PROSITE" id="PS51194"/>
    </source>
</evidence>
<dbReference type="EC" id="7.4.2.8" evidence="15"/>
<proteinExistence type="inferred from homology"/>
<dbReference type="Gene3D" id="3.40.50.300">
    <property type="entry name" value="P-loop containing nucleotide triphosphate hydrolases"/>
    <property type="match status" value="3"/>
</dbReference>
<keyword evidence="10 15" id="KW-0653">Protein transport</keyword>
<feature type="compositionally biased region" description="Basic residues" evidence="18">
    <location>
        <begin position="827"/>
        <end position="836"/>
    </location>
</feature>
<dbReference type="SUPFAM" id="SSF52540">
    <property type="entry name" value="P-loop containing nucleoside triphosphate hydrolases"/>
    <property type="match status" value="2"/>
</dbReference>
<gene>
    <name evidence="22" type="primary">secA_2</name>
    <name evidence="15" type="synonym">secA</name>
    <name evidence="22" type="ORF">BN1050_01129</name>
</gene>
<feature type="binding site" evidence="15">
    <location>
        <position position="85"/>
    </location>
    <ligand>
        <name>ATP</name>
        <dbReference type="ChEBI" id="CHEBI:30616"/>
    </ligand>
</feature>
<dbReference type="PROSITE" id="PS51194">
    <property type="entry name" value="HELICASE_CTER"/>
    <property type="match status" value="1"/>
</dbReference>
<keyword evidence="3 15" id="KW-0813">Transport</keyword>
<dbReference type="InterPro" id="IPR044722">
    <property type="entry name" value="SecA_SF2_C"/>
</dbReference>
<dbReference type="GO" id="GO:0065002">
    <property type="term" value="P:intracellular protein transmembrane transport"/>
    <property type="evidence" value="ECO:0007669"/>
    <property type="project" value="UniProtKB-UniRule"/>
</dbReference>
<dbReference type="Pfam" id="PF21090">
    <property type="entry name" value="P-loop_SecA"/>
    <property type="match status" value="2"/>
</dbReference>
<dbReference type="NCBIfam" id="TIGR00963">
    <property type="entry name" value="secA"/>
    <property type="match status" value="1"/>
</dbReference>
<sequence length="836" mass="94150">MLNLLNKMFDVNKKELKKLSKIADAVEALASQMEALSDDALKAKTEEFKARFAGGEPLDDIRVEAFAVCREASRRVLGMYPFRVQIMGAATLDEGNIAEMKTGEGKTLTSTLAVYLNAITGKGVHVVTVNEYLASRDAGEMGELYDFLGLTVGLNLNSLSKDEKRAAYEADITYSTNNELGFDYLRDNMVLYKEERVQRPLYFAVIDEVDSILIDEARTPLIISGQAAKSVQLYKQSNAFVRMLKNEEDYTYEEESKGVTLTESGIEKAEKAFGIDNLYDLAHVRLLHAINQSLKAHVSMHLDVDYVVQDGEIVIVDGFTGRLMKGRRYSDGLHQAIEAKENVEIQNESMTMATITFQNYFRMYEKLSGMTGTAKTEEEEFRNIYNMNVIAIPTNKPIARDDRADLIFATMGGKYEAVAAEIAERHKAGQPVLVGTVAIETSEIISNLLTKHKIPHNVLNAKNHEREAEIITGAGEKGAVTIATNMAGRGTDIKPGEGVLELGGLAVIGTERHESRRIDNQLRGRSGRQGNPGVTQFYLSLEDDLMRRFGSDNMKNMMTKLGMDDAQPLQSKIVSRAVESAQKRVEGNNFDARKRLLQYDDVLRQQREVIYGERYQILESENMRELVETMIEQAVEQNVAIFTQHENKDEWNLKAIEDYATNNLLHEGDVTADALTGKSAEDIVAYILAKVAERYDEKEQEMTPERMREFEKVILLRSIDTKWIDHIDAMDQLRQGIHLRAYGQNDPLREYQQEGFHMFEEMMASVRDDVAKYAMKAEIRSNLEREEVAKGQAVNPKEEEGGKVKKQPMRKKEEVGRNDPCPCGSGKKYKNCHGAV</sequence>
<dbReference type="InterPro" id="IPR036670">
    <property type="entry name" value="SecA_X-link_sf"/>
</dbReference>
<evidence type="ECO:0000256" key="8">
    <source>
        <dbReference type="ARBA" id="ARBA00022833"/>
    </source>
</evidence>
<dbReference type="InterPro" id="IPR011116">
    <property type="entry name" value="SecA_Wing/Scaffold"/>
</dbReference>
<evidence type="ECO:0000256" key="9">
    <source>
        <dbReference type="ARBA" id="ARBA00022840"/>
    </source>
</evidence>
<keyword evidence="6" id="KW-0479">Metal-binding</keyword>
<evidence type="ECO:0000256" key="13">
    <source>
        <dbReference type="ARBA" id="ARBA00023136"/>
    </source>
</evidence>
<evidence type="ECO:0000256" key="16">
    <source>
        <dbReference type="RuleBase" id="RU003874"/>
    </source>
</evidence>
<keyword evidence="5 15" id="KW-0963">Cytoplasm</keyword>
<keyword evidence="17" id="KW-0175">Coiled coil</keyword>
<dbReference type="EMBL" id="LN483074">
    <property type="protein sequence ID" value="CEA02092.1"/>
    <property type="molecule type" value="Genomic_DNA"/>
</dbReference>
<dbReference type="GO" id="GO:0046872">
    <property type="term" value="F:metal ion binding"/>
    <property type="evidence" value="ECO:0007669"/>
    <property type="project" value="UniProtKB-KW"/>
</dbReference>
<keyword evidence="9 15" id="KW-0067">ATP-binding</keyword>
<evidence type="ECO:0000256" key="6">
    <source>
        <dbReference type="ARBA" id="ARBA00022723"/>
    </source>
</evidence>
<evidence type="ECO:0000259" key="21">
    <source>
        <dbReference type="PROSITE" id="PS51196"/>
    </source>
</evidence>
<dbReference type="InterPro" id="IPR036266">
    <property type="entry name" value="SecA_Wing/Scaffold_sf"/>
</dbReference>
<dbReference type="SUPFAM" id="SSF81767">
    <property type="entry name" value="Pre-protein crosslinking domain of SecA"/>
    <property type="match status" value="1"/>
</dbReference>
<reference evidence="22" key="1">
    <citation type="submission" date="2014-07" db="EMBL/GenBank/DDBJ databases">
        <authorList>
            <person name="Urmite Genomes Urmite Genomes"/>
        </authorList>
    </citation>
    <scope>NUCLEOTIDE SEQUENCE</scope>
    <source>
        <strain evidence="22">13S34_air</strain>
    </source>
</reference>
<feature type="coiled-coil region" evidence="17">
    <location>
        <begin position="19"/>
        <end position="46"/>
    </location>
</feature>
<keyword evidence="4 15" id="KW-1003">Cell membrane</keyword>
<keyword evidence="13 15" id="KW-0472">Membrane</keyword>
<evidence type="ECO:0000256" key="1">
    <source>
        <dbReference type="ARBA" id="ARBA00001947"/>
    </source>
</evidence>
<dbReference type="SMART" id="SM00958">
    <property type="entry name" value="SecA_PP_bind"/>
    <property type="match status" value="1"/>
</dbReference>
<dbReference type="CDD" id="cd18803">
    <property type="entry name" value="SF2_C_secA"/>
    <property type="match status" value="1"/>
</dbReference>
<evidence type="ECO:0000256" key="7">
    <source>
        <dbReference type="ARBA" id="ARBA00022741"/>
    </source>
</evidence>
<comment type="similarity">
    <text evidence="2 15 16">Belongs to the SecA family.</text>
</comment>
<evidence type="ECO:0000256" key="12">
    <source>
        <dbReference type="ARBA" id="ARBA00023010"/>
    </source>
</evidence>
<dbReference type="CDD" id="cd17928">
    <property type="entry name" value="DEXDc_SecA"/>
    <property type="match status" value="1"/>
</dbReference>
<dbReference type="PANTHER" id="PTHR30612">
    <property type="entry name" value="SECA INNER MEMBRANE COMPONENT OF SEC PROTEIN SECRETION SYSTEM"/>
    <property type="match status" value="1"/>
</dbReference>
<keyword evidence="7 15" id="KW-0547">Nucleotide-binding</keyword>
<comment type="subcellular location">
    <subcellularLocation>
        <location evidence="15">Cell membrane</location>
        <topology evidence="15">Peripheral membrane protein</topology>
        <orientation evidence="15">Cytoplasmic side</orientation>
    </subcellularLocation>
    <subcellularLocation>
        <location evidence="15">Cytoplasm</location>
    </subcellularLocation>
    <text evidence="15">Distribution is 50-50.</text>
</comment>
<comment type="catalytic activity">
    <reaction evidence="14 15">
        <text>ATP + H2O + cellular proteinSide 1 = ADP + phosphate + cellular proteinSide 2.</text>
        <dbReference type="EC" id="7.4.2.8"/>
    </reaction>
</comment>
<dbReference type="FunFam" id="1.10.3060.10:FF:000002">
    <property type="entry name" value="Preprotein translocase subunit SecA"/>
    <property type="match status" value="1"/>
</dbReference>
<dbReference type="HOGENOM" id="CLU_005314_3_2_9"/>
<evidence type="ECO:0000256" key="17">
    <source>
        <dbReference type="SAM" id="Coils"/>
    </source>
</evidence>
<keyword evidence="8" id="KW-0862">Zinc</keyword>
<dbReference type="PATRIC" id="fig|1461583.4.peg.1091"/>
<dbReference type="PROSITE" id="PS51192">
    <property type="entry name" value="HELICASE_ATP_BIND_1"/>
    <property type="match status" value="1"/>
</dbReference>
<dbReference type="Pfam" id="PF01043">
    <property type="entry name" value="SecA_PP_bind"/>
    <property type="match status" value="1"/>
</dbReference>
<evidence type="ECO:0000256" key="5">
    <source>
        <dbReference type="ARBA" id="ARBA00022490"/>
    </source>
</evidence>
<dbReference type="Pfam" id="PF07517">
    <property type="entry name" value="SecA_DEAD"/>
    <property type="match status" value="1"/>
</dbReference>
<feature type="domain" description="Helicase ATP-binding" evidence="19">
    <location>
        <begin position="87"/>
        <end position="245"/>
    </location>
</feature>
<dbReference type="InterPro" id="IPR000185">
    <property type="entry name" value="SecA"/>
</dbReference>
<dbReference type="NCBIfam" id="NF009538">
    <property type="entry name" value="PRK12904.1"/>
    <property type="match status" value="1"/>
</dbReference>
<dbReference type="InterPro" id="IPR027417">
    <property type="entry name" value="P-loop_NTPase"/>
</dbReference>
<evidence type="ECO:0000256" key="2">
    <source>
        <dbReference type="ARBA" id="ARBA00007650"/>
    </source>
</evidence>
<dbReference type="GO" id="GO:0006605">
    <property type="term" value="P:protein targeting"/>
    <property type="evidence" value="ECO:0007669"/>
    <property type="project" value="UniProtKB-UniRule"/>
</dbReference>
<dbReference type="SMART" id="SM00957">
    <property type="entry name" value="SecA_DEAD"/>
    <property type="match status" value="1"/>
</dbReference>
<dbReference type="InterPro" id="IPR001650">
    <property type="entry name" value="Helicase_C-like"/>
</dbReference>
<dbReference type="InterPro" id="IPR011130">
    <property type="entry name" value="SecA_preprotein_X-link_dom"/>
</dbReference>
<evidence type="ECO:0000256" key="4">
    <source>
        <dbReference type="ARBA" id="ARBA00022475"/>
    </source>
</evidence>
<dbReference type="InterPro" id="IPR011115">
    <property type="entry name" value="SecA_DEAD"/>
</dbReference>
<dbReference type="InterPro" id="IPR004027">
    <property type="entry name" value="SEC_C_motif"/>
</dbReference>
<keyword evidence="12 15" id="KW-0811">Translocation</keyword>
<dbReference type="GO" id="GO:0005524">
    <property type="term" value="F:ATP binding"/>
    <property type="evidence" value="ECO:0007669"/>
    <property type="project" value="UniProtKB-UniRule"/>
</dbReference>
<evidence type="ECO:0000256" key="11">
    <source>
        <dbReference type="ARBA" id="ARBA00022967"/>
    </source>
</evidence>
<dbReference type="GO" id="GO:0043952">
    <property type="term" value="P:protein transport by the Sec complex"/>
    <property type="evidence" value="ECO:0007669"/>
    <property type="project" value="TreeGrafter"/>
</dbReference>